<accession>A0ABS9Z7L3</accession>
<keyword evidence="1" id="KW-1133">Transmembrane helix</keyword>
<dbReference type="SUPFAM" id="SSF81665">
    <property type="entry name" value="Calcium ATPase, transmembrane domain M"/>
    <property type="match status" value="1"/>
</dbReference>
<dbReference type="PANTHER" id="PTHR42861">
    <property type="entry name" value="CALCIUM-TRANSPORTING ATPASE"/>
    <property type="match status" value="1"/>
</dbReference>
<dbReference type="Proteomes" id="UP001139104">
    <property type="component" value="Unassembled WGS sequence"/>
</dbReference>
<evidence type="ECO:0000313" key="2">
    <source>
        <dbReference type="EMBL" id="MCI4683633.1"/>
    </source>
</evidence>
<proteinExistence type="predicted"/>
<gene>
    <name evidence="2" type="ORF">K2U94_12785</name>
</gene>
<evidence type="ECO:0000256" key="1">
    <source>
        <dbReference type="SAM" id="Phobius"/>
    </source>
</evidence>
<keyword evidence="3" id="KW-1185">Reference proteome</keyword>
<dbReference type="InterPro" id="IPR023298">
    <property type="entry name" value="ATPase_P-typ_TM_dom_sf"/>
</dbReference>
<protein>
    <submittedName>
        <fullName evidence="2">Uncharacterized protein</fullName>
    </submittedName>
</protein>
<dbReference type="RefSeq" id="WP_243067574.1">
    <property type="nucleotide sequence ID" value="NZ_JAIVFK010000009.1"/>
</dbReference>
<reference evidence="2" key="1">
    <citation type="journal article" date="2022" name="ISME J.">
        <title>Identification of active gaseous-alkane degraders at natural gas seeps.</title>
        <authorList>
            <person name="Farhan Ul Haque M."/>
            <person name="Hernandez M."/>
            <person name="Crombie A.T."/>
            <person name="Murrell J.C."/>
        </authorList>
    </citation>
    <scope>NUCLEOTIDE SEQUENCE</scope>
    <source>
        <strain evidence="2">PC2</strain>
    </source>
</reference>
<name>A0ABS9Z7L3_9HYPH</name>
<keyword evidence="1" id="KW-0812">Transmembrane</keyword>
<dbReference type="EMBL" id="JAIVFP010000001">
    <property type="protein sequence ID" value="MCI4683633.1"/>
    <property type="molecule type" value="Genomic_DNA"/>
</dbReference>
<sequence>MTAPGLSVITRAIEEARQIFERMTGYAIYRIAETSRILLFMTVSILVFNFYPVTAIMVVLLALLNDLPIMMIAYDNAPIAEKPVRWNMTRVLTVASVLGIYGVFGSFGLYLILRNYLGLPQPEIQPLIFLKPLVAGHMTIYLTRNRGPVWAGPWPSWKLVVLCETTQILGALAVVYGWFMAPTGWKPALMVWAYALILFGIGSLVKIGTYRLLENRAKHQARHLERIEGRLVNHTRPRS</sequence>
<keyword evidence="1" id="KW-0472">Membrane</keyword>
<feature type="transmembrane region" description="Helical" evidence="1">
    <location>
        <begin position="155"/>
        <end position="179"/>
    </location>
</feature>
<feature type="transmembrane region" description="Helical" evidence="1">
    <location>
        <begin position="37"/>
        <end position="64"/>
    </location>
</feature>
<organism evidence="2 3">
    <name type="scientific">Candidatus Rhodoblastus alkanivorans</name>
    <dbReference type="NCBI Taxonomy" id="2954117"/>
    <lineage>
        <taxon>Bacteria</taxon>
        <taxon>Pseudomonadati</taxon>
        <taxon>Pseudomonadota</taxon>
        <taxon>Alphaproteobacteria</taxon>
        <taxon>Hyphomicrobiales</taxon>
        <taxon>Rhodoblastaceae</taxon>
        <taxon>Rhodoblastus</taxon>
    </lineage>
</organism>
<dbReference type="Gene3D" id="1.20.1110.10">
    <property type="entry name" value="Calcium-transporting ATPase, transmembrane domain"/>
    <property type="match status" value="1"/>
</dbReference>
<feature type="transmembrane region" description="Helical" evidence="1">
    <location>
        <begin position="191"/>
        <end position="213"/>
    </location>
</feature>
<comment type="caution">
    <text evidence="2">The sequence shown here is derived from an EMBL/GenBank/DDBJ whole genome shotgun (WGS) entry which is preliminary data.</text>
</comment>
<feature type="transmembrane region" description="Helical" evidence="1">
    <location>
        <begin position="91"/>
        <end position="112"/>
    </location>
</feature>
<evidence type="ECO:0000313" key="3">
    <source>
        <dbReference type="Proteomes" id="UP001139104"/>
    </source>
</evidence>